<gene>
    <name evidence="2" type="ORF">EX242_11620</name>
</gene>
<organism evidence="2 3">
    <name type="scientific">Providencia rettgeri</name>
    <dbReference type="NCBI Taxonomy" id="587"/>
    <lineage>
        <taxon>Bacteria</taxon>
        <taxon>Pseudomonadati</taxon>
        <taxon>Pseudomonadota</taxon>
        <taxon>Gammaproteobacteria</taxon>
        <taxon>Enterobacterales</taxon>
        <taxon>Morganellaceae</taxon>
        <taxon>Providencia</taxon>
    </lineage>
</organism>
<keyword evidence="2" id="KW-0378">Hydrolase</keyword>
<dbReference type="EMBL" id="SHDO01000010">
    <property type="protein sequence ID" value="MBX6980905.1"/>
    <property type="molecule type" value="Genomic_DNA"/>
</dbReference>
<dbReference type="AlphaFoldDB" id="A0A1J0E7L9"/>
<evidence type="ECO:0000256" key="1">
    <source>
        <dbReference type="SAM" id="MobiDB-lite"/>
    </source>
</evidence>
<proteinExistence type="predicted"/>
<feature type="compositionally biased region" description="Polar residues" evidence="1">
    <location>
        <begin position="1"/>
        <end position="17"/>
    </location>
</feature>
<protein>
    <submittedName>
        <fullName evidence="2">DEAD/DEAH box helicase</fullName>
    </submittedName>
</protein>
<dbReference type="Proteomes" id="UP000824410">
    <property type="component" value="Unassembled WGS sequence"/>
</dbReference>
<evidence type="ECO:0000313" key="2">
    <source>
        <dbReference type="EMBL" id="MBX6980905.1"/>
    </source>
</evidence>
<dbReference type="GO" id="GO:0004386">
    <property type="term" value="F:helicase activity"/>
    <property type="evidence" value="ECO:0007669"/>
    <property type="project" value="UniProtKB-KW"/>
</dbReference>
<evidence type="ECO:0000313" key="3">
    <source>
        <dbReference type="Proteomes" id="UP000824410"/>
    </source>
</evidence>
<keyword evidence="2" id="KW-0347">Helicase</keyword>
<keyword evidence="2" id="KW-0547">Nucleotide-binding</keyword>
<comment type="caution">
    <text evidence="2">The sequence shown here is derived from an EMBL/GenBank/DDBJ whole genome shotgun (WGS) entry which is preliminary data.</text>
</comment>
<name>A0A1J0E7L9_PRORE</name>
<dbReference type="RefSeq" id="WP_042843838.1">
    <property type="nucleotide sequence ID" value="NZ_ABEXNG020000118.1"/>
</dbReference>
<feature type="region of interest" description="Disordered" evidence="1">
    <location>
        <begin position="1"/>
        <end position="38"/>
    </location>
</feature>
<sequence length="70" mass="7981">MAKTNDIIQVNEQSYMKDTNKTQKNKASTPADGEAIQPSNKDVKFKEVVCPSVPTSYFKRAKNKKQKLKY</sequence>
<reference evidence="2" key="1">
    <citation type="submission" date="2019-02" db="EMBL/GenBank/DDBJ databases">
        <title>Genomic characterization of isolates from hospital effluents in KZN, South Africa.</title>
        <authorList>
            <person name="Ntshobeni N."/>
            <person name="Allam M."/>
            <person name="Ismail A."/>
            <person name="Amoako D."/>
            <person name="Essack S."/>
            <person name="Chenia H."/>
        </authorList>
    </citation>
    <scope>NUCLEOTIDE SEQUENCE</scope>
    <source>
        <strain evidence="2">AFE97_S1</strain>
    </source>
</reference>
<dbReference type="KEGG" id="prg:RB151_021480"/>
<accession>A0A1J0E7L9</accession>
<dbReference type="OrthoDB" id="6465682at2"/>
<keyword evidence="2" id="KW-0067">ATP-binding</keyword>